<organism evidence="1 2">
    <name type="scientific">Mucuna pruriens</name>
    <name type="common">Velvet bean</name>
    <name type="synonym">Dolichos pruriens</name>
    <dbReference type="NCBI Taxonomy" id="157652"/>
    <lineage>
        <taxon>Eukaryota</taxon>
        <taxon>Viridiplantae</taxon>
        <taxon>Streptophyta</taxon>
        <taxon>Embryophyta</taxon>
        <taxon>Tracheophyta</taxon>
        <taxon>Spermatophyta</taxon>
        <taxon>Magnoliopsida</taxon>
        <taxon>eudicotyledons</taxon>
        <taxon>Gunneridae</taxon>
        <taxon>Pentapetalae</taxon>
        <taxon>rosids</taxon>
        <taxon>fabids</taxon>
        <taxon>Fabales</taxon>
        <taxon>Fabaceae</taxon>
        <taxon>Papilionoideae</taxon>
        <taxon>50 kb inversion clade</taxon>
        <taxon>NPAAA clade</taxon>
        <taxon>indigoferoid/millettioid clade</taxon>
        <taxon>Phaseoleae</taxon>
        <taxon>Mucuna</taxon>
    </lineage>
</organism>
<proteinExistence type="predicted"/>
<evidence type="ECO:0000313" key="2">
    <source>
        <dbReference type="Proteomes" id="UP000257109"/>
    </source>
</evidence>
<keyword evidence="2" id="KW-1185">Reference proteome</keyword>
<dbReference type="EMBL" id="QJKJ01012071">
    <property type="protein sequence ID" value="RDX69535.1"/>
    <property type="molecule type" value="Genomic_DNA"/>
</dbReference>
<evidence type="ECO:0000313" key="1">
    <source>
        <dbReference type="EMBL" id="RDX69535.1"/>
    </source>
</evidence>
<dbReference type="AlphaFoldDB" id="A0A371ETZ9"/>
<comment type="caution">
    <text evidence="1">The sequence shown here is derived from an EMBL/GenBank/DDBJ whole genome shotgun (WGS) entry which is preliminary data.</text>
</comment>
<accession>A0A371ETZ9</accession>
<dbReference type="OrthoDB" id="1459146at2759"/>
<feature type="non-terminal residue" evidence="1">
    <location>
        <position position="1"/>
    </location>
</feature>
<name>A0A371ETZ9_MUCPR</name>
<gene>
    <name evidence="1" type="ORF">CR513_51349</name>
</gene>
<reference evidence="1" key="1">
    <citation type="submission" date="2018-05" db="EMBL/GenBank/DDBJ databases">
        <title>Draft genome of Mucuna pruriens seed.</title>
        <authorList>
            <person name="Nnadi N.E."/>
            <person name="Vos R."/>
            <person name="Hasami M.H."/>
            <person name="Devisetty U.K."/>
            <person name="Aguiy J.C."/>
        </authorList>
    </citation>
    <scope>NUCLEOTIDE SEQUENCE [LARGE SCALE GENOMIC DNA]</scope>
    <source>
        <strain evidence="1">JCA_2017</strain>
    </source>
</reference>
<protein>
    <submittedName>
        <fullName evidence="1">Uncharacterized protein</fullName>
    </submittedName>
</protein>
<dbReference type="Proteomes" id="UP000257109">
    <property type="component" value="Unassembled WGS sequence"/>
</dbReference>
<sequence>MEIRARAKKHVEAKEAKENRLHAEKEISIVGKKDHSWIPGPPLEVYHLHLLDIPPPTEWQLCPSQEEWCEFHQTRGHLINKCRVLKVR</sequence>